<sequence>MIDARAKLKGECKSTAIEGQQRLRLAAQSRLLSITCRSFCHRLCVIYCPQPSGCVSLQCAKQRNNMSKNGKQTDRNAEDSEHKKKIEEKSNKKETAFSSSSNSLKTSTKKSTKKPNHNNSSREDSPKLQAKGKRTVEERPPGLTEGKLSNSRINKKRKTEHQAETSPSGEGNLLKSINKSRLATAKSVEEFNFNEKRIRLLSKTESVRENSWGIIYWMSRDQRIQDNWAFLYAQRLALKHKLPLHVCFCLVPKFLDATIRHFGFMLKGLQEIAEECKQLNVSFHLLIGFAKDVLPEFVKGHNIGGIVTDFSPLRLPLEWIEDVRHNLPENLPFIQVDAHNIVPCWVTSDKQEYSARTIRKKIHDKLPQFLTDFPPVIQHPFSSSLKAQLIDWDAAAANLEVDRTVKEVDWAKPGTAAGLIRMEAFIKEQLQHFSTDRNNPNKTASSNMSPWFHFGQVSVQRTVLEIKKYRNKFKDSVDSYIEEAVVRRELADNFCFYNKQYDKIEGASDWAQKTLKMHSKDQRQYLYTLKELEDGRTHDSLWNAAQLQMIHEGKMHGFLRMYWAKKILEWTTSPEEALQFSIYLNDRYELDGRDPNGYVGCMWSICGIHDQGWKERPVFGKIRYMNYNGCKRKFDIGQFERKYSYN</sequence>
<dbReference type="GO" id="GO:0003904">
    <property type="term" value="F:deoxyribodipyrimidine photo-lyase activity"/>
    <property type="evidence" value="ECO:0007669"/>
    <property type="project" value="UniProtKB-EC"/>
</dbReference>
<evidence type="ECO:0000256" key="7">
    <source>
        <dbReference type="ARBA" id="ARBA00022827"/>
    </source>
</evidence>
<dbReference type="Gene3D" id="1.25.40.80">
    <property type="match status" value="1"/>
</dbReference>
<dbReference type="SUPFAM" id="SSF48173">
    <property type="entry name" value="Cryptochrome/photolyase FAD-binding domain"/>
    <property type="match status" value="1"/>
</dbReference>
<evidence type="ECO:0000256" key="14">
    <source>
        <dbReference type="ARBA" id="ARBA00083107"/>
    </source>
</evidence>
<keyword evidence="9" id="KW-0234">DNA repair</keyword>
<evidence type="ECO:0000256" key="5">
    <source>
        <dbReference type="ARBA" id="ARBA00022630"/>
    </source>
</evidence>
<name>A0A401RYP9_CHIPU</name>
<dbReference type="GO" id="GO:0003677">
    <property type="term" value="F:DNA binding"/>
    <property type="evidence" value="ECO:0007669"/>
    <property type="project" value="UniProtKB-KW"/>
</dbReference>
<keyword evidence="10" id="KW-0456">Lyase</keyword>
<evidence type="ECO:0000256" key="12">
    <source>
        <dbReference type="ARBA" id="ARBA00033999"/>
    </source>
</evidence>
<evidence type="ECO:0000313" key="17">
    <source>
        <dbReference type="EMBL" id="GCC23239.1"/>
    </source>
</evidence>
<feature type="domain" description="Photolyase/cryptochrome alpha/beta" evidence="16">
    <location>
        <begin position="212"/>
        <end position="344"/>
    </location>
</feature>
<dbReference type="NCBIfam" id="TIGR00591">
    <property type="entry name" value="phr2"/>
    <property type="match status" value="1"/>
</dbReference>
<feature type="region of interest" description="Disordered" evidence="15">
    <location>
        <begin position="65"/>
        <end position="174"/>
    </location>
</feature>
<evidence type="ECO:0000256" key="15">
    <source>
        <dbReference type="SAM" id="MobiDB-lite"/>
    </source>
</evidence>
<dbReference type="FunFam" id="1.10.579.10:FF:000002">
    <property type="entry name" value="Deoxyribodipyrimidine photolyase"/>
    <property type="match status" value="1"/>
</dbReference>
<dbReference type="Pfam" id="PF00875">
    <property type="entry name" value="DNA_photolyase"/>
    <property type="match status" value="1"/>
</dbReference>
<dbReference type="InterPro" id="IPR014729">
    <property type="entry name" value="Rossmann-like_a/b/a_fold"/>
</dbReference>
<comment type="similarity">
    <text evidence="2">Belongs to the DNA photolyase class-2 family.</text>
</comment>
<dbReference type="OMA" id="LIYAYEI"/>
<dbReference type="Gene3D" id="1.10.579.10">
    <property type="entry name" value="DNA Cyclobutane Dipyrimidine Photolyase, subunit A, domain 3"/>
    <property type="match status" value="1"/>
</dbReference>
<proteinExistence type="inferred from homology"/>
<dbReference type="InterPro" id="IPR036155">
    <property type="entry name" value="Crypto/Photolyase_N_sf"/>
</dbReference>
<feature type="compositionally biased region" description="Polar residues" evidence="15">
    <location>
        <begin position="164"/>
        <end position="174"/>
    </location>
</feature>
<dbReference type="InterPro" id="IPR052219">
    <property type="entry name" value="Photolyase_Class-2"/>
</dbReference>
<dbReference type="OrthoDB" id="496749at2759"/>
<keyword evidence="18" id="KW-1185">Reference proteome</keyword>
<comment type="function">
    <text evidence="13">Involved in repair of UV radiation-induced DNA damage. Catalyzes the light-dependent monomerization (300-600 nm) of cyclobutyl pyrimidine dimers (in cis-syn configuration), which are formed between adjacent bases on the same DNA strand upon exposure to ultraviolet radiation.</text>
</comment>
<keyword evidence="8" id="KW-0238">DNA-binding</keyword>
<keyword evidence="6" id="KW-0227">DNA damage</keyword>
<evidence type="ECO:0000256" key="9">
    <source>
        <dbReference type="ARBA" id="ARBA00023204"/>
    </source>
</evidence>
<evidence type="ECO:0000256" key="3">
    <source>
        <dbReference type="ARBA" id="ARBA00013149"/>
    </source>
</evidence>
<dbReference type="GO" id="GO:0009650">
    <property type="term" value="P:UV protection"/>
    <property type="evidence" value="ECO:0007669"/>
    <property type="project" value="UniProtKB-ARBA"/>
</dbReference>
<evidence type="ECO:0000256" key="8">
    <source>
        <dbReference type="ARBA" id="ARBA00023125"/>
    </source>
</evidence>
<dbReference type="FunFam" id="3.40.50.620:FF:000110">
    <property type="entry name" value="Deoxyribodipyrimidine photolyase"/>
    <property type="match status" value="1"/>
</dbReference>
<evidence type="ECO:0000259" key="16">
    <source>
        <dbReference type="PROSITE" id="PS51645"/>
    </source>
</evidence>
<dbReference type="InterPro" id="IPR036134">
    <property type="entry name" value="Crypto/Photolyase_FAD-like_sf"/>
</dbReference>
<dbReference type="STRING" id="137246.A0A401RYP9"/>
<evidence type="ECO:0000256" key="1">
    <source>
        <dbReference type="ARBA" id="ARBA00001974"/>
    </source>
</evidence>
<dbReference type="PROSITE" id="PS51645">
    <property type="entry name" value="PHR_CRY_ALPHA_BETA"/>
    <property type="match status" value="1"/>
</dbReference>
<dbReference type="GO" id="GO:0000719">
    <property type="term" value="P:photoreactive repair"/>
    <property type="evidence" value="ECO:0007669"/>
    <property type="project" value="TreeGrafter"/>
</dbReference>
<keyword evidence="5" id="KW-0285">Flavoprotein</keyword>
<feature type="compositionally biased region" description="Basic residues" evidence="15">
    <location>
        <begin position="107"/>
        <end position="116"/>
    </location>
</feature>
<dbReference type="PANTHER" id="PTHR10211:SF0">
    <property type="entry name" value="DEOXYRIBODIPYRIMIDINE PHOTO-LYASE"/>
    <property type="match status" value="1"/>
</dbReference>
<dbReference type="Gene3D" id="3.40.50.620">
    <property type="entry name" value="HUPs"/>
    <property type="match status" value="1"/>
</dbReference>
<dbReference type="Proteomes" id="UP000287033">
    <property type="component" value="Unassembled WGS sequence"/>
</dbReference>
<reference evidence="17 18" key="1">
    <citation type="journal article" date="2018" name="Nat. Ecol. Evol.">
        <title>Shark genomes provide insights into elasmobranch evolution and the origin of vertebrates.</title>
        <authorList>
            <person name="Hara Y"/>
            <person name="Yamaguchi K"/>
            <person name="Onimaru K"/>
            <person name="Kadota M"/>
            <person name="Koyanagi M"/>
            <person name="Keeley SD"/>
            <person name="Tatsumi K"/>
            <person name="Tanaka K"/>
            <person name="Motone F"/>
            <person name="Kageyama Y"/>
            <person name="Nozu R"/>
            <person name="Adachi N"/>
            <person name="Nishimura O"/>
            <person name="Nakagawa R"/>
            <person name="Tanegashima C"/>
            <person name="Kiyatake I"/>
            <person name="Matsumoto R"/>
            <person name="Murakumo K"/>
            <person name="Nishida K"/>
            <person name="Terakita A"/>
            <person name="Kuratani S"/>
            <person name="Sato K"/>
            <person name="Hyodo S Kuraku.S."/>
        </authorList>
    </citation>
    <scope>NUCLEOTIDE SEQUENCE [LARGE SCALE GENOMIC DNA]</scope>
</reference>
<evidence type="ECO:0000313" key="18">
    <source>
        <dbReference type="Proteomes" id="UP000287033"/>
    </source>
</evidence>
<comment type="cofactor">
    <cofactor evidence="1">
        <name>FAD</name>
        <dbReference type="ChEBI" id="CHEBI:57692"/>
    </cofactor>
</comment>
<evidence type="ECO:0000256" key="4">
    <source>
        <dbReference type="ARBA" id="ARBA00014046"/>
    </source>
</evidence>
<dbReference type="EC" id="4.1.99.3" evidence="3"/>
<keyword evidence="7" id="KW-0274">FAD</keyword>
<dbReference type="AlphaFoldDB" id="A0A401RYP9"/>
<evidence type="ECO:0000256" key="2">
    <source>
        <dbReference type="ARBA" id="ARBA00006409"/>
    </source>
</evidence>
<gene>
    <name evidence="17" type="ORF">chiPu_0001633</name>
</gene>
<evidence type="ECO:0000256" key="13">
    <source>
        <dbReference type="ARBA" id="ARBA00059220"/>
    </source>
</evidence>
<dbReference type="EMBL" id="BEZZ01000024">
    <property type="protein sequence ID" value="GCC23239.1"/>
    <property type="molecule type" value="Genomic_DNA"/>
</dbReference>
<dbReference type="InterPro" id="IPR032673">
    <property type="entry name" value="DNA_photolyase_2_CS"/>
</dbReference>
<comment type="catalytic activity">
    <reaction evidence="12">
        <text>cyclobutadipyrimidine (in DNA) = 2 pyrimidine residues (in DNA).</text>
        <dbReference type="EC" id="4.1.99.3"/>
    </reaction>
</comment>
<evidence type="ECO:0000256" key="10">
    <source>
        <dbReference type="ARBA" id="ARBA00023239"/>
    </source>
</evidence>
<organism evidence="17 18">
    <name type="scientific">Chiloscyllium punctatum</name>
    <name type="common">Brownbanded bambooshark</name>
    <name type="synonym">Hemiscyllium punctatum</name>
    <dbReference type="NCBI Taxonomy" id="137246"/>
    <lineage>
        <taxon>Eukaryota</taxon>
        <taxon>Metazoa</taxon>
        <taxon>Chordata</taxon>
        <taxon>Craniata</taxon>
        <taxon>Vertebrata</taxon>
        <taxon>Chondrichthyes</taxon>
        <taxon>Elasmobranchii</taxon>
        <taxon>Galeomorphii</taxon>
        <taxon>Galeoidea</taxon>
        <taxon>Orectolobiformes</taxon>
        <taxon>Hemiscylliidae</taxon>
        <taxon>Chiloscyllium</taxon>
    </lineage>
</organism>
<dbReference type="InterPro" id="IPR006050">
    <property type="entry name" value="DNA_photolyase_N"/>
</dbReference>
<protein>
    <recommendedName>
        <fullName evidence="4">Deoxyribodipyrimidine photo-lyase</fullName>
        <ecNumber evidence="3">4.1.99.3</ecNumber>
    </recommendedName>
    <alternativeName>
        <fullName evidence="11">DNA photolyase</fullName>
    </alternativeName>
    <alternativeName>
        <fullName evidence="14">Photoreactivating enzyme</fullName>
    </alternativeName>
</protein>
<dbReference type="FunFam" id="1.25.40.80:FF:000004">
    <property type="entry name" value="Deoxyribodipyrimidine photolyase"/>
    <property type="match status" value="1"/>
</dbReference>
<comment type="caution">
    <text evidence="17">The sequence shown here is derived from an EMBL/GenBank/DDBJ whole genome shotgun (WGS) entry which is preliminary data.</text>
</comment>
<evidence type="ECO:0000256" key="11">
    <source>
        <dbReference type="ARBA" id="ARBA00031671"/>
    </source>
</evidence>
<dbReference type="SUPFAM" id="SSF52425">
    <property type="entry name" value="Cryptochrome/photolyase, N-terminal domain"/>
    <property type="match status" value="1"/>
</dbReference>
<feature type="compositionally biased region" description="Basic and acidic residues" evidence="15">
    <location>
        <begin position="71"/>
        <end position="95"/>
    </location>
</feature>
<accession>A0A401RYP9</accession>
<dbReference type="PROSITE" id="PS01084">
    <property type="entry name" value="DNA_PHOTOLYASES_2_2"/>
    <property type="match status" value="1"/>
</dbReference>
<evidence type="ECO:0000256" key="6">
    <source>
        <dbReference type="ARBA" id="ARBA00022763"/>
    </source>
</evidence>
<dbReference type="PANTHER" id="PTHR10211">
    <property type="entry name" value="DEOXYRIBODIPYRIMIDINE PHOTOLYASE"/>
    <property type="match status" value="1"/>
</dbReference>
<dbReference type="InterPro" id="IPR008148">
    <property type="entry name" value="DNA_photolyase_2"/>
</dbReference>